<feature type="domain" description="3-hydroxyacyl-CoA dehydrogenase NAD binding" evidence="16">
    <location>
        <begin position="381"/>
        <end position="563"/>
    </location>
</feature>
<keyword evidence="8" id="KW-0443">Lipid metabolism</keyword>
<dbReference type="PROSITE" id="PS00067">
    <property type="entry name" value="3HCDH"/>
    <property type="match status" value="1"/>
</dbReference>
<dbReference type="CDD" id="cd06558">
    <property type="entry name" value="crotonase-like"/>
    <property type="match status" value="1"/>
</dbReference>
<keyword evidence="10" id="KW-0413">Isomerase</keyword>
<gene>
    <name evidence="17" type="ORF">ACHAW5_011017</name>
</gene>
<dbReference type="AlphaFoldDB" id="A0ABD3NT44"/>
<dbReference type="PANTHER" id="PTHR23309:SF49">
    <property type="entry name" value="PEROXISOMAL BIFUNCTIONAL ENZYME"/>
    <property type="match status" value="1"/>
</dbReference>
<evidence type="ECO:0000256" key="9">
    <source>
        <dbReference type="ARBA" id="ARBA00023140"/>
    </source>
</evidence>
<evidence type="ECO:0000256" key="3">
    <source>
        <dbReference type="ARBA" id="ARBA00008750"/>
    </source>
</evidence>
<evidence type="ECO:0000256" key="13">
    <source>
        <dbReference type="RuleBase" id="RU003707"/>
    </source>
</evidence>
<dbReference type="InterPro" id="IPR029045">
    <property type="entry name" value="ClpP/crotonase-like_dom_sf"/>
</dbReference>
<dbReference type="GO" id="GO:0006631">
    <property type="term" value="P:fatty acid metabolic process"/>
    <property type="evidence" value="ECO:0007669"/>
    <property type="project" value="UniProtKB-KW"/>
</dbReference>
<organism evidence="17 18">
    <name type="scientific">Stephanodiscus triporus</name>
    <dbReference type="NCBI Taxonomy" id="2934178"/>
    <lineage>
        <taxon>Eukaryota</taxon>
        <taxon>Sar</taxon>
        <taxon>Stramenopiles</taxon>
        <taxon>Ochrophyta</taxon>
        <taxon>Bacillariophyta</taxon>
        <taxon>Coscinodiscophyceae</taxon>
        <taxon>Thalassiosirophycidae</taxon>
        <taxon>Stephanodiscales</taxon>
        <taxon>Stephanodiscaceae</taxon>
        <taxon>Stephanodiscus</taxon>
    </lineage>
</organism>
<dbReference type="InterPro" id="IPR036291">
    <property type="entry name" value="NAD(P)-bd_dom_sf"/>
</dbReference>
<dbReference type="GO" id="GO:0016491">
    <property type="term" value="F:oxidoreductase activity"/>
    <property type="evidence" value="ECO:0007669"/>
    <property type="project" value="UniProtKB-KW"/>
</dbReference>
<name>A0ABD3NT44_9STRA</name>
<dbReference type="Pfam" id="PF00378">
    <property type="entry name" value="ECH_1"/>
    <property type="match status" value="1"/>
</dbReference>
<dbReference type="EMBL" id="JALLAZ020001326">
    <property type="protein sequence ID" value="KAL3776895.1"/>
    <property type="molecule type" value="Genomic_DNA"/>
</dbReference>
<dbReference type="Gene3D" id="3.90.226.10">
    <property type="entry name" value="2-enoyl-CoA Hydratase, Chain A, domain 1"/>
    <property type="match status" value="1"/>
</dbReference>
<evidence type="ECO:0000256" key="10">
    <source>
        <dbReference type="ARBA" id="ARBA00023235"/>
    </source>
</evidence>
<evidence type="ECO:0000256" key="12">
    <source>
        <dbReference type="ARBA" id="ARBA00023268"/>
    </source>
</evidence>
<dbReference type="InterPro" id="IPR018376">
    <property type="entry name" value="Enoyl-CoA_hyd/isom_CS"/>
</dbReference>
<comment type="caution">
    <text evidence="17">The sequence shown here is derived from an EMBL/GenBank/DDBJ whole genome shotgun (WGS) entry which is preliminary data.</text>
</comment>
<keyword evidence="18" id="KW-1185">Reference proteome</keyword>
<dbReference type="SUPFAM" id="SSF48179">
    <property type="entry name" value="6-phosphogluconate dehydrogenase C-terminal domain-like"/>
    <property type="match status" value="2"/>
</dbReference>
<evidence type="ECO:0008006" key="19">
    <source>
        <dbReference type="Google" id="ProtNLM"/>
    </source>
</evidence>
<dbReference type="FunFam" id="3.40.50.720:FF:000009">
    <property type="entry name" value="Fatty oxidation complex, alpha subunit"/>
    <property type="match status" value="1"/>
</dbReference>
<sequence>MTAPAAGRSSFVLPSSVALIAISDCIPPGGSRNAVNALSTDAIRRLYDSVRIAIRDASTTSIILIGRRDGRGDFSAGADIREFSADDDPAASTSTSSSRPPTLRDLCDLIEMSSKPIVSALTGMCLGGGMELALSSHVRVSDSTLRYGLPEVRIGLIPGAGGTQRLPRLVGVRVALEVVLRGGIDWSCESGLRSGFLDDVVVGVVGPSSSSPSESESILACASRWAEKVLPTTTDLPTTTTTTTTALLDARRLRLRSVPPDPDGMDNEAMCDVAMSSLPPREMGGESAHACLEAIRASFRDGTSSFDDGMIVEGKLFVGLLRHSLQGRAYRHAFFAERRSSSSSSSSSSSGRGGREGYGATTTTTTTGGDNNDRLRAGRGTVGVVGAGTMGRGIAASFLRAGYGPVKLVDVNPAGLEAGSRDVLSILGGERDRGKFDTSKLERMTSNLVPCADLSCLADCDLVVEAAFEDLGVKGDIFSKLDVIVERGDALILSNTSTLDVDAIASSLSPERRKYCAGMHFFSPAHVMRLVEVVRGKETSVETLDVIRAMTRRIGKVPVVVGNCDGFVGNRMLHPYVTEACLLLVDYGGGLSGLGIGDVDAAMGPKCFGMAVGPFVMSDIAGNDIGFNIRREKGLLRDPKTGIVGPNRKQIRYTELADEMVEKLGRLGQKTKKGWYDYDPKVGKGRKPLTSSEMQELIDKYSSNSPQRGTKLGQDEIIRRLAFPLVNEGFKILEEGIASDPSDVDIIYLYGYGWPAWRGGPMFWADNYIGLPQILNGLEKFHRMHPNSEYFCPSELLRKCVDLDVGVQEYYKKGLATSTKSINSKL</sequence>
<keyword evidence="11" id="KW-0456">Lyase</keyword>
<evidence type="ECO:0000256" key="1">
    <source>
        <dbReference type="ARBA" id="ARBA00004275"/>
    </source>
</evidence>
<dbReference type="FunFam" id="1.10.1040.50:FF:000006">
    <property type="entry name" value="Peroxisomal bifunctional enzyme"/>
    <property type="match status" value="1"/>
</dbReference>
<evidence type="ECO:0000256" key="11">
    <source>
        <dbReference type="ARBA" id="ARBA00023239"/>
    </source>
</evidence>
<comment type="pathway">
    <text evidence="2">Lipid metabolism; fatty acid beta-oxidation.</text>
</comment>
<dbReference type="Gene3D" id="3.40.50.720">
    <property type="entry name" value="NAD(P)-binding Rossmann-like Domain"/>
    <property type="match status" value="1"/>
</dbReference>
<dbReference type="InterPro" id="IPR006108">
    <property type="entry name" value="3HC_DH_C"/>
</dbReference>
<protein>
    <recommendedName>
        <fullName evidence="19">Enoyl-CoA hydratase</fullName>
    </recommendedName>
</protein>
<keyword evidence="7" id="KW-0520">NAD</keyword>
<evidence type="ECO:0000259" key="16">
    <source>
        <dbReference type="Pfam" id="PF02737"/>
    </source>
</evidence>
<evidence type="ECO:0000256" key="4">
    <source>
        <dbReference type="ARBA" id="ARBA00011245"/>
    </source>
</evidence>
<evidence type="ECO:0000256" key="14">
    <source>
        <dbReference type="SAM" id="MobiDB-lite"/>
    </source>
</evidence>
<dbReference type="GO" id="GO:0016853">
    <property type="term" value="F:isomerase activity"/>
    <property type="evidence" value="ECO:0007669"/>
    <property type="project" value="UniProtKB-KW"/>
</dbReference>
<dbReference type="Pfam" id="PF00725">
    <property type="entry name" value="3HCDH"/>
    <property type="match status" value="2"/>
</dbReference>
<dbReference type="SUPFAM" id="SSF52096">
    <property type="entry name" value="ClpP/crotonase"/>
    <property type="match status" value="1"/>
</dbReference>
<feature type="region of interest" description="Disordered" evidence="14">
    <location>
        <begin position="336"/>
        <end position="377"/>
    </location>
</feature>
<dbReference type="InterPro" id="IPR006176">
    <property type="entry name" value="3-OHacyl-CoA_DH_NAD-bd"/>
</dbReference>
<evidence type="ECO:0000256" key="5">
    <source>
        <dbReference type="ARBA" id="ARBA00022832"/>
    </source>
</evidence>
<evidence type="ECO:0000313" key="18">
    <source>
        <dbReference type="Proteomes" id="UP001530315"/>
    </source>
</evidence>
<dbReference type="InterPro" id="IPR006180">
    <property type="entry name" value="3-OHacyl-CoA_DH_CS"/>
</dbReference>
<dbReference type="PANTHER" id="PTHR23309">
    <property type="entry name" value="3-HYDROXYACYL-COA DEHYROGENASE"/>
    <property type="match status" value="1"/>
</dbReference>
<evidence type="ECO:0000256" key="6">
    <source>
        <dbReference type="ARBA" id="ARBA00023002"/>
    </source>
</evidence>
<comment type="subcellular location">
    <subcellularLocation>
        <location evidence="1">Peroxisome</location>
    </subcellularLocation>
</comment>
<dbReference type="Proteomes" id="UP001530315">
    <property type="component" value="Unassembled WGS sequence"/>
</dbReference>
<evidence type="ECO:0000256" key="2">
    <source>
        <dbReference type="ARBA" id="ARBA00005005"/>
    </source>
</evidence>
<evidence type="ECO:0000313" key="17">
    <source>
        <dbReference type="EMBL" id="KAL3776895.1"/>
    </source>
</evidence>
<evidence type="ECO:0000259" key="15">
    <source>
        <dbReference type="Pfam" id="PF00725"/>
    </source>
</evidence>
<comment type="subunit">
    <text evidence="4">Monomer.</text>
</comment>
<keyword evidence="12" id="KW-0511">Multifunctional enzyme</keyword>
<keyword evidence="5" id="KW-0276">Fatty acid metabolism</keyword>
<feature type="compositionally biased region" description="Low complexity" evidence="14">
    <location>
        <begin position="341"/>
        <end position="350"/>
    </location>
</feature>
<dbReference type="GO" id="GO:0005777">
    <property type="term" value="C:peroxisome"/>
    <property type="evidence" value="ECO:0007669"/>
    <property type="project" value="UniProtKB-SubCell"/>
</dbReference>
<evidence type="ECO:0000256" key="7">
    <source>
        <dbReference type="ARBA" id="ARBA00023027"/>
    </source>
</evidence>
<dbReference type="Gene3D" id="1.10.1040.50">
    <property type="match status" value="1"/>
</dbReference>
<keyword evidence="9" id="KW-0576">Peroxisome</keyword>
<comment type="similarity">
    <text evidence="3">In the N-terminal section; belongs to the enoyl-CoA hydratase/isomerase family.</text>
</comment>
<dbReference type="PROSITE" id="PS00166">
    <property type="entry name" value="ENOYL_COA_HYDRATASE"/>
    <property type="match status" value="1"/>
</dbReference>
<reference evidence="17 18" key="1">
    <citation type="submission" date="2024-10" db="EMBL/GenBank/DDBJ databases">
        <title>Updated reference genomes for cyclostephanoid diatoms.</title>
        <authorList>
            <person name="Roberts W.R."/>
            <person name="Alverson A.J."/>
        </authorList>
    </citation>
    <scope>NUCLEOTIDE SEQUENCE [LARGE SCALE GENOMIC DNA]</scope>
    <source>
        <strain evidence="17 18">AJA276-08</strain>
    </source>
</reference>
<dbReference type="InterPro" id="IPR001753">
    <property type="entry name" value="Enoyl-CoA_hydra/iso"/>
</dbReference>
<comment type="similarity">
    <text evidence="13">Belongs to the enoyl-CoA hydratase/isomerase family.</text>
</comment>
<accession>A0ABD3NT44</accession>
<feature type="domain" description="3-hydroxyacyl-CoA dehydrogenase C-terminal" evidence="15">
    <location>
        <begin position="717"/>
        <end position="803"/>
    </location>
</feature>
<feature type="compositionally biased region" description="Low complexity" evidence="14">
    <location>
        <begin position="358"/>
        <end position="369"/>
    </location>
</feature>
<dbReference type="SUPFAM" id="SSF51735">
    <property type="entry name" value="NAD(P)-binding Rossmann-fold domains"/>
    <property type="match status" value="1"/>
</dbReference>
<feature type="domain" description="3-hydroxyacyl-CoA dehydrogenase C-terminal" evidence="15">
    <location>
        <begin position="566"/>
        <end position="678"/>
    </location>
</feature>
<evidence type="ECO:0000256" key="8">
    <source>
        <dbReference type="ARBA" id="ARBA00023098"/>
    </source>
</evidence>
<keyword evidence="6" id="KW-0560">Oxidoreductase</keyword>
<proteinExistence type="inferred from homology"/>
<dbReference type="GO" id="GO:0004300">
    <property type="term" value="F:enoyl-CoA hydratase activity"/>
    <property type="evidence" value="ECO:0007669"/>
    <property type="project" value="UniProtKB-ARBA"/>
</dbReference>
<dbReference type="Pfam" id="PF02737">
    <property type="entry name" value="3HCDH_N"/>
    <property type="match status" value="1"/>
</dbReference>
<dbReference type="InterPro" id="IPR008927">
    <property type="entry name" value="6-PGluconate_DH-like_C_sf"/>
</dbReference>